<gene>
    <name evidence="2" type="ORF">AO501_25310</name>
</gene>
<sequence length="153" mass="17621">MRTAQAIWRLWPRQIASDLQRFFHLDIADWHQERMSSYKLLEMFGARIVENPETRVRTIHMDFAPEDGAVAKAMRDGESTELVQATRQIANEAAVIRAAYVPNADASQYGSGFFLPPAIARQNRAERERMQAERQRIQDDEPGGMAAMWTQRE</sequence>
<accession>A0A0Q2QU91</accession>
<name>A0A0Q2QU91_MYCGO</name>
<dbReference type="AlphaFoldDB" id="A0A0Q2QU91"/>
<protein>
    <submittedName>
        <fullName evidence="2">Uncharacterized protein</fullName>
    </submittedName>
</protein>
<dbReference type="EMBL" id="LKTM01000372">
    <property type="protein sequence ID" value="KQH75598.1"/>
    <property type="molecule type" value="Genomic_DNA"/>
</dbReference>
<feature type="region of interest" description="Disordered" evidence="1">
    <location>
        <begin position="133"/>
        <end position="153"/>
    </location>
</feature>
<comment type="caution">
    <text evidence="2">The sequence shown here is derived from an EMBL/GenBank/DDBJ whole genome shotgun (WGS) entry which is preliminary data.</text>
</comment>
<proteinExistence type="predicted"/>
<reference evidence="2 3" key="1">
    <citation type="submission" date="2015-10" db="EMBL/GenBank/DDBJ databases">
        <title>Mycobacterium gordonae draft genome assembly.</title>
        <authorList>
            <person name="Ustinova V."/>
            <person name="Smirnova T."/>
            <person name="Blagodatskikh K."/>
            <person name="Varlamov D."/>
            <person name="Larionova E."/>
            <person name="Chernousova L."/>
        </authorList>
    </citation>
    <scope>NUCLEOTIDE SEQUENCE [LARGE SCALE GENOMIC DNA]</scope>
    <source>
        <strain evidence="2 3">CTRI 14-8773</strain>
    </source>
</reference>
<evidence type="ECO:0000256" key="1">
    <source>
        <dbReference type="SAM" id="MobiDB-lite"/>
    </source>
</evidence>
<evidence type="ECO:0000313" key="2">
    <source>
        <dbReference type="EMBL" id="KQH75598.1"/>
    </source>
</evidence>
<dbReference type="Proteomes" id="UP000051677">
    <property type="component" value="Unassembled WGS sequence"/>
</dbReference>
<organism evidence="2 3">
    <name type="scientific">Mycobacterium gordonae</name>
    <dbReference type="NCBI Taxonomy" id="1778"/>
    <lineage>
        <taxon>Bacteria</taxon>
        <taxon>Bacillati</taxon>
        <taxon>Actinomycetota</taxon>
        <taxon>Actinomycetes</taxon>
        <taxon>Mycobacteriales</taxon>
        <taxon>Mycobacteriaceae</taxon>
        <taxon>Mycobacterium</taxon>
    </lineage>
</organism>
<evidence type="ECO:0000313" key="3">
    <source>
        <dbReference type="Proteomes" id="UP000051677"/>
    </source>
</evidence>